<reference evidence="3 4" key="1">
    <citation type="submission" date="2024-11" db="EMBL/GenBank/DDBJ databases">
        <title>A near-complete genome assembly of Cinchona calisaya.</title>
        <authorList>
            <person name="Lian D.C."/>
            <person name="Zhao X.W."/>
            <person name="Wei L."/>
        </authorList>
    </citation>
    <scope>NUCLEOTIDE SEQUENCE [LARGE SCALE GENOMIC DNA]</scope>
    <source>
        <tissue evidence="3">Nenye</tissue>
    </source>
</reference>
<proteinExistence type="predicted"/>
<dbReference type="SUPFAM" id="SSF53098">
    <property type="entry name" value="Ribonuclease H-like"/>
    <property type="match status" value="1"/>
</dbReference>
<dbReference type="Gene3D" id="3.30.420.10">
    <property type="entry name" value="Ribonuclease H-like superfamily/Ribonuclease H"/>
    <property type="match status" value="1"/>
</dbReference>
<dbReference type="PANTHER" id="PTHR47723:SF19">
    <property type="entry name" value="POLYNUCLEOTIDYL TRANSFERASE, RIBONUCLEASE H-LIKE SUPERFAMILY PROTEIN"/>
    <property type="match status" value="1"/>
</dbReference>
<dbReference type="Proteomes" id="UP001630127">
    <property type="component" value="Unassembled WGS sequence"/>
</dbReference>
<protein>
    <recommendedName>
        <fullName evidence="2">RNase H type-1 domain-containing protein</fullName>
    </recommendedName>
</protein>
<keyword evidence="1" id="KW-0472">Membrane</keyword>
<dbReference type="Pfam" id="PF13456">
    <property type="entry name" value="RVT_3"/>
    <property type="match status" value="1"/>
</dbReference>
<name>A0ABD2XXZ4_9GENT</name>
<dbReference type="EMBL" id="JBJUIK010000016">
    <property type="protein sequence ID" value="KAL3500234.1"/>
    <property type="molecule type" value="Genomic_DNA"/>
</dbReference>
<dbReference type="InterPro" id="IPR002156">
    <property type="entry name" value="RNaseH_domain"/>
</dbReference>
<evidence type="ECO:0000313" key="4">
    <source>
        <dbReference type="Proteomes" id="UP001630127"/>
    </source>
</evidence>
<dbReference type="AlphaFoldDB" id="A0ABD2XXZ4"/>
<organism evidence="3 4">
    <name type="scientific">Cinchona calisaya</name>
    <dbReference type="NCBI Taxonomy" id="153742"/>
    <lineage>
        <taxon>Eukaryota</taxon>
        <taxon>Viridiplantae</taxon>
        <taxon>Streptophyta</taxon>
        <taxon>Embryophyta</taxon>
        <taxon>Tracheophyta</taxon>
        <taxon>Spermatophyta</taxon>
        <taxon>Magnoliopsida</taxon>
        <taxon>eudicotyledons</taxon>
        <taxon>Gunneridae</taxon>
        <taxon>Pentapetalae</taxon>
        <taxon>asterids</taxon>
        <taxon>lamiids</taxon>
        <taxon>Gentianales</taxon>
        <taxon>Rubiaceae</taxon>
        <taxon>Cinchonoideae</taxon>
        <taxon>Cinchoneae</taxon>
        <taxon>Cinchona</taxon>
    </lineage>
</organism>
<evidence type="ECO:0000313" key="3">
    <source>
        <dbReference type="EMBL" id="KAL3500234.1"/>
    </source>
</evidence>
<dbReference type="InterPro" id="IPR012337">
    <property type="entry name" value="RNaseH-like_sf"/>
</dbReference>
<sequence>MRLLPALFIGRLGLLKIIFFLMATQFLHLLFSLEWLVLLWKFAIFTRFARIWDSLPFVCSLQFKVKYKPQPNPILVRWSKPQPGFMKFNVDGSSLGNPRHAGGGGILCDHSGKLVRVFSNYFGRILNMYSEDFALSDGLTMCVTFGYLNVIVVTDRL</sequence>
<feature type="domain" description="RNase H type-1" evidence="2">
    <location>
        <begin position="89"/>
        <end position="155"/>
    </location>
</feature>
<evidence type="ECO:0000259" key="2">
    <source>
        <dbReference type="Pfam" id="PF13456"/>
    </source>
</evidence>
<keyword evidence="4" id="KW-1185">Reference proteome</keyword>
<evidence type="ECO:0000256" key="1">
    <source>
        <dbReference type="SAM" id="Phobius"/>
    </source>
</evidence>
<feature type="transmembrane region" description="Helical" evidence="1">
    <location>
        <begin position="17"/>
        <end position="40"/>
    </location>
</feature>
<dbReference type="InterPro" id="IPR053151">
    <property type="entry name" value="RNase_H-like"/>
</dbReference>
<keyword evidence="1" id="KW-0812">Transmembrane</keyword>
<gene>
    <name evidence="3" type="ORF">ACH5RR_039327</name>
</gene>
<dbReference type="PANTHER" id="PTHR47723">
    <property type="entry name" value="OS05G0353850 PROTEIN"/>
    <property type="match status" value="1"/>
</dbReference>
<dbReference type="InterPro" id="IPR044730">
    <property type="entry name" value="RNase_H-like_dom_plant"/>
</dbReference>
<dbReference type="InterPro" id="IPR036397">
    <property type="entry name" value="RNaseH_sf"/>
</dbReference>
<comment type="caution">
    <text evidence="3">The sequence shown here is derived from an EMBL/GenBank/DDBJ whole genome shotgun (WGS) entry which is preliminary data.</text>
</comment>
<accession>A0ABD2XXZ4</accession>
<keyword evidence="1" id="KW-1133">Transmembrane helix</keyword>
<dbReference type="CDD" id="cd06222">
    <property type="entry name" value="RNase_H_like"/>
    <property type="match status" value="1"/>
</dbReference>